<evidence type="ECO:0000259" key="4">
    <source>
        <dbReference type="SMART" id="SM00479"/>
    </source>
</evidence>
<evidence type="ECO:0000313" key="6">
    <source>
        <dbReference type="Proteomes" id="UP001344447"/>
    </source>
</evidence>
<keyword evidence="6" id="KW-1185">Reference proteome</keyword>
<accession>A0AAN7Z1J1</accession>
<dbReference type="InterPro" id="IPR012337">
    <property type="entry name" value="RNaseH-like_sf"/>
</dbReference>
<protein>
    <recommendedName>
        <fullName evidence="4">Exonuclease domain-containing protein</fullName>
    </recommendedName>
</protein>
<comment type="caution">
    <text evidence="5">The sequence shown here is derived from an EMBL/GenBank/DDBJ whole genome shotgun (WGS) entry which is preliminary data.</text>
</comment>
<dbReference type="InterPro" id="IPR036397">
    <property type="entry name" value="RNaseH_sf"/>
</dbReference>
<evidence type="ECO:0000256" key="2">
    <source>
        <dbReference type="ARBA" id="ARBA00022801"/>
    </source>
</evidence>
<keyword evidence="2" id="KW-0378">Hydrolase</keyword>
<organism evidence="5 6">
    <name type="scientific">Dictyostelium firmibasis</name>
    <dbReference type="NCBI Taxonomy" id="79012"/>
    <lineage>
        <taxon>Eukaryota</taxon>
        <taxon>Amoebozoa</taxon>
        <taxon>Evosea</taxon>
        <taxon>Eumycetozoa</taxon>
        <taxon>Dictyostelia</taxon>
        <taxon>Dictyosteliales</taxon>
        <taxon>Dictyosteliaceae</taxon>
        <taxon>Dictyostelium</taxon>
    </lineage>
</organism>
<dbReference type="GO" id="GO:0004527">
    <property type="term" value="F:exonuclease activity"/>
    <property type="evidence" value="ECO:0007669"/>
    <property type="project" value="InterPro"/>
</dbReference>
<dbReference type="PANTHER" id="PTHR12801:SF154">
    <property type="entry name" value="RNA EXONUCLEASE 4"/>
    <property type="match status" value="1"/>
</dbReference>
<evidence type="ECO:0000256" key="1">
    <source>
        <dbReference type="ARBA" id="ARBA00022722"/>
    </source>
</evidence>
<gene>
    <name evidence="5" type="ORF">RB653_005850</name>
</gene>
<dbReference type="EMBL" id="JAVFKY010000001">
    <property type="protein sequence ID" value="KAK5584242.1"/>
    <property type="molecule type" value="Genomic_DNA"/>
</dbReference>
<name>A0AAN7Z1J1_9MYCE</name>
<dbReference type="InterPro" id="IPR013520">
    <property type="entry name" value="Ribonucl_H"/>
</dbReference>
<dbReference type="SMART" id="SM00479">
    <property type="entry name" value="EXOIII"/>
    <property type="match status" value="1"/>
</dbReference>
<dbReference type="InterPro" id="IPR047021">
    <property type="entry name" value="REXO1/3/4-like"/>
</dbReference>
<dbReference type="PANTHER" id="PTHR12801">
    <property type="entry name" value="RNA EXONUCLEASE REXO1 / RECO3 FAMILY MEMBER-RELATED"/>
    <property type="match status" value="1"/>
</dbReference>
<sequence>MRKTVRKNKQIKRELALLEKEKEEIAAINKVSKTVEHKQTVNSNWNSTKEKIKGKNSAYQKKKEAKLKLKSPTPYTSTKAIEDKKPYIKDFNQLCQEHNIVPPKNDNLVSPTQKEIDTLNETSKFFSIDCKIIETEGNKSTLGKVCIANQNGEVIYEKIVKPMEKIVDFRTKFTGLTRDKIQKEGTDFLQVQKEVEKILRHKILVGHDLVEDLKNLKLAHKKKLLRDGTQFTKFFNPNTNSEDSLKSIAKRELNFSPDNWDINGKRDTIINTILYKKNHKEWESFINNKFYGQPNTTNDIKK</sequence>
<proteinExistence type="predicted"/>
<evidence type="ECO:0000256" key="3">
    <source>
        <dbReference type="SAM" id="Coils"/>
    </source>
</evidence>
<reference evidence="5 6" key="1">
    <citation type="submission" date="2023-11" db="EMBL/GenBank/DDBJ databases">
        <title>Dfirmibasis_genome.</title>
        <authorList>
            <person name="Edelbroek B."/>
            <person name="Kjellin J."/>
            <person name="Jerlstrom-Hultqvist J."/>
            <person name="Soderbom F."/>
        </authorList>
    </citation>
    <scope>NUCLEOTIDE SEQUENCE [LARGE SCALE GENOMIC DNA]</scope>
    <source>
        <strain evidence="5 6">TNS-C-14</strain>
    </source>
</reference>
<keyword evidence="1" id="KW-0540">Nuclease</keyword>
<dbReference type="SUPFAM" id="SSF53098">
    <property type="entry name" value="Ribonuclease H-like"/>
    <property type="match status" value="1"/>
</dbReference>
<feature type="coiled-coil region" evidence="3">
    <location>
        <begin position="1"/>
        <end position="31"/>
    </location>
</feature>
<dbReference type="Proteomes" id="UP001344447">
    <property type="component" value="Unassembled WGS sequence"/>
</dbReference>
<dbReference type="AlphaFoldDB" id="A0AAN7Z1J1"/>
<dbReference type="GO" id="GO:0005634">
    <property type="term" value="C:nucleus"/>
    <property type="evidence" value="ECO:0007669"/>
    <property type="project" value="TreeGrafter"/>
</dbReference>
<evidence type="ECO:0000313" key="5">
    <source>
        <dbReference type="EMBL" id="KAK5584242.1"/>
    </source>
</evidence>
<feature type="domain" description="Exonuclease" evidence="4">
    <location>
        <begin position="124"/>
        <end position="284"/>
    </location>
</feature>
<dbReference type="GO" id="GO:0003676">
    <property type="term" value="F:nucleic acid binding"/>
    <property type="evidence" value="ECO:0007669"/>
    <property type="project" value="InterPro"/>
</dbReference>
<keyword evidence="3" id="KW-0175">Coiled coil</keyword>
<dbReference type="Gene3D" id="3.30.420.10">
    <property type="entry name" value="Ribonuclease H-like superfamily/Ribonuclease H"/>
    <property type="match status" value="1"/>
</dbReference>